<keyword evidence="1 4" id="KW-0378">Hydrolase</keyword>
<reference evidence="6 7" key="1">
    <citation type="journal article" date="2016" name="PLoS ONE">
        <title>The Identification of Novel Diagnostic Marker Genes for the Detection of Beer Spoiling Pediococcus damnosus Strains Using the BlAst Diagnostic Gene findEr.</title>
        <authorList>
            <person name="Behr J."/>
            <person name="Geissler A.J."/>
            <person name="Schmid J."/>
            <person name="Zehe A."/>
            <person name="Vogel R.F."/>
        </authorList>
    </citation>
    <scope>NUCLEOTIDE SEQUENCE [LARGE SCALE GENOMIC DNA]</scope>
    <source>
        <strain evidence="4 7">TMW 2.1533</strain>
        <strain evidence="5 6">TMW 2.1535</strain>
        <plasmid evidence="7">pl21533-3</plasmid>
        <plasmid evidence="4">pL21533-3</plasmid>
        <plasmid evidence="5">pL21535-2</plasmid>
        <plasmid evidence="6">pl21535-2</plasmid>
    </source>
</reference>
<geneLocation type="plasmid" evidence="7">
    <name>pl21533-3</name>
</geneLocation>
<dbReference type="SUPFAM" id="SSF53187">
    <property type="entry name" value="Zn-dependent exopeptidases"/>
    <property type="match status" value="1"/>
</dbReference>
<dbReference type="PANTHER" id="PTHR30404:SF0">
    <property type="entry name" value="N-ACETYLMURAMOYL-L-ALANINE AMIDASE AMIC"/>
    <property type="match status" value="1"/>
</dbReference>
<keyword evidence="6" id="KW-1185">Reference proteome</keyword>
<dbReference type="PANTHER" id="PTHR30404">
    <property type="entry name" value="N-ACETYLMURAMOYL-L-ALANINE AMIDASE"/>
    <property type="match status" value="1"/>
</dbReference>
<sequence>MIKDLSTLINNKIPFWKQPLFILRVIIIVGLVYIVGHLTIQYFCEPKVTAQTINLRDMPTPKGHIIEKLAYGTRLKVEKKNVHTKWWRVKVGHHQGWVASWLIHQTKYRAINSLAEATIVLDPGHGGIDSGTIGLHGAMEKTYTLPTALAVAQLLRSKYSRVILTRQSDQSVSLSKRPKIANMDKATLFISFHFNSAGKKNAAQGFEVFQYHQNARKLAQKLNNNFVNLPLVNRGIAFGDFEVLRDNQRPAVLIEMGFMDSTHDFKHIKSKIYQRLVARDVVRGITQYVH</sequence>
<keyword evidence="4" id="KW-0614">Plasmid</keyword>
<organism evidence="4 7">
    <name type="scientific">Pediococcus damnosus</name>
    <dbReference type="NCBI Taxonomy" id="51663"/>
    <lineage>
        <taxon>Bacteria</taxon>
        <taxon>Bacillati</taxon>
        <taxon>Bacillota</taxon>
        <taxon>Bacilli</taxon>
        <taxon>Lactobacillales</taxon>
        <taxon>Lactobacillaceae</taxon>
        <taxon>Pediococcus</taxon>
    </lineage>
</organism>
<dbReference type="EC" id="3.5.1.28" evidence="4"/>
<geneLocation type="plasmid" evidence="6">
    <name>pl21535-2</name>
</geneLocation>
<dbReference type="Proteomes" id="UP000076244">
    <property type="component" value="Plasmid pL21535-2"/>
</dbReference>
<dbReference type="OrthoDB" id="9806267at2"/>
<feature type="transmembrane region" description="Helical" evidence="2">
    <location>
        <begin position="21"/>
        <end position="43"/>
    </location>
</feature>
<proteinExistence type="predicted"/>
<evidence type="ECO:0000313" key="6">
    <source>
        <dbReference type="Proteomes" id="UP000076244"/>
    </source>
</evidence>
<dbReference type="RefSeq" id="WP_046870601.1">
    <property type="nucleotide sequence ID" value="NZ_CP012278.1"/>
</dbReference>
<geneLocation type="plasmid" evidence="5">
    <name>pL21535-2</name>
</geneLocation>
<protein>
    <submittedName>
        <fullName evidence="4">N-acetylmuramoyl-L-alanine amidase</fullName>
        <ecNumber evidence="4">3.5.1.28</ecNumber>
    </submittedName>
</protein>
<dbReference type="Proteomes" id="UP000076405">
    <property type="component" value="Plasmid pL21533-3"/>
</dbReference>
<dbReference type="GO" id="GO:0030288">
    <property type="term" value="C:outer membrane-bounded periplasmic space"/>
    <property type="evidence" value="ECO:0007669"/>
    <property type="project" value="TreeGrafter"/>
</dbReference>
<keyword evidence="2" id="KW-1133">Transmembrane helix</keyword>
<feature type="domain" description="MurNAc-LAA" evidence="3">
    <location>
        <begin position="178"/>
        <end position="286"/>
    </location>
</feature>
<dbReference type="CDD" id="cd02696">
    <property type="entry name" value="MurNAc-LAA"/>
    <property type="match status" value="1"/>
</dbReference>
<dbReference type="Pfam" id="PF01520">
    <property type="entry name" value="Amidase_3"/>
    <property type="match status" value="1"/>
</dbReference>
<evidence type="ECO:0000256" key="2">
    <source>
        <dbReference type="SAM" id="Phobius"/>
    </source>
</evidence>
<evidence type="ECO:0000259" key="3">
    <source>
        <dbReference type="SMART" id="SM00646"/>
    </source>
</evidence>
<name>A0A0R2GTT0_9LACO</name>
<dbReference type="AlphaFoldDB" id="A0A0R2GTT0"/>
<dbReference type="Gene3D" id="2.30.30.40">
    <property type="entry name" value="SH3 Domains"/>
    <property type="match status" value="1"/>
</dbReference>
<dbReference type="KEGG" id="pdm:ADU72_2365"/>
<dbReference type="InterPro" id="IPR002508">
    <property type="entry name" value="MurNAc-LAA_cat"/>
</dbReference>
<dbReference type="InterPro" id="IPR050695">
    <property type="entry name" value="N-acetylmuramoyl_amidase_3"/>
</dbReference>
<keyword evidence="2" id="KW-0472">Membrane</keyword>
<dbReference type="EMBL" id="CP012278">
    <property type="protein sequence ID" value="AMV63834.1"/>
    <property type="molecule type" value="Genomic_DNA"/>
</dbReference>
<geneLocation type="plasmid" evidence="4">
    <name>pL21533-3</name>
</geneLocation>
<evidence type="ECO:0000313" key="4">
    <source>
        <dbReference type="EMBL" id="AMV63834.1"/>
    </source>
</evidence>
<keyword evidence="2" id="KW-0812">Transmembrane</keyword>
<evidence type="ECO:0000256" key="1">
    <source>
        <dbReference type="ARBA" id="ARBA00022801"/>
    </source>
</evidence>
<dbReference type="EMBL" id="CP012290">
    <property type="protein sequence ID" value="AMV68194.1"/>
    <property type="molecule type" value="Genomic_DNA"/>
</dbReference>
<evidence type="ECO:0000313" key="5">
    <source>
        <dbReference type="EMBL" id="AMV68194.1"/>
    </source>
</evidence>
<evidence type="ECO:0000313" key="7">
    <source>
        <dbReference type="Proteomes" id="UP000076405"/>
    </source>
</evidence>
<dbReference type="GO" id="GO:0008745">
    <property type="term" value="F:N-acetylmuramoyl-L-alanine amidase activity"/>
    <property type="evidence" value="ECO:0007669"/>
    <property type="project" value="UniProtKB-EC"/>
</dbReference>
<dbReference type="SMART" id="SM00646">
    <property type="entry name" value="Ami_3"/>
    <property type="match status" value="1"/>
</dbReference>
<accession>A0A0R2GTT0</accession>
<gene>
    <name evidence="4" type="ORF">ADU70_0164</name>
    <name evidence="5" type="ORF">ADU72_2365</name>
</gene>
<dbReference type="Gene3D" id="3.40.630.40">
    <property type="entry name" value="Zn-dependent exopeptidases"/>
    <property type="match status" value="1"/>
</dbReference>
<dbReference type="GO" id="GO:0009253">
    <property type="term" value="P:peptidoglycan catabolic process"/>
    <property type="evidence" value="ECO:0007669"/>
    <property type="project" value="InterPro"/>
</dbReference>